<name>A0A935UHS2_9PROT</name>
<gene>
    <name evidence="1" type="ORF">IPJ27_20960</name>
</gene>
<accession>A0A935UHS2</accession>
<evidence type="ECO:0000313" key="1">
    <source>
        <dbReference type="EMBL" id="MBK7677017.1"/>
    </source>
</evidence>
<dbReference type="EMBL" id="JADJMH010000031">
    <property type="protein sequence ID" value="MBK7677017.1"/>
    <property type="molecule type" value="Genomic_DNA"/>
</dbReference>
<reference evidence="1 2" key="1">
    <citation type="submission" date="2020-10" db="EMBL/GenBank/DDBJ databases">
        <title>Connecting structure to function with the recovery of over 1000 high-quality activated sludge metagenome-assembled genomes encoding full-length rRNA genes using long-read sequencing.</title>
        <authorList>
            <person name="Singleton C.M."/>
            <person name="Petriglieri F."/>
            <person name="Kristensen J.M."/>
            <person name="Kirkegaard R.H."/>
            <person name="Michaelsen T.Y."/>
            <person name="Andersen M.H."/>
            <person name="Karst S.M."/>
            <person name="Dueholm M.S."/>
            <person name="Nielsen P.H."/>
            <person name="Albertsen M."/>
        </authorList>
    </citation>
    <scope>NUCLEOTIDE SEQUENCE [LARGE SCALE GENOMIC DNA]</scope>
    <source>
        <strain evidence="1">EsbW_18-Q3-R4-48_BATAC.285</strain>
    </source>
</reference>
<dbReference type="Proteomes" id="UP000697998">
    <property type="component" value="Unassembled WGS sequence"/>
</dbReference>
<dbReference type="AlphaFoldDB" id="A0A935UHS2"/>
<proteinExistence type="predicted"/>
<organism evidence="1 2">
    <name type="scientific">Candidatus Accumulibacter proximus</name>
    <dbReference type="NCBI Taxonomy" id="2954385"/>
    <lineage>
        <taxon>Bacteria</taxon>
        <taxon>Pseudomonadati</taxon>
        <taxon>Pseudomonadota</taxon>
        <taxon>Betaproteobacteria</taxon>
        <taxon>Candidatus Accumulibacter</taxon>
    </lineage>
</organism>
<evidence type="ECO:0000313" key="2">
    <source>
        <dbReference type="Proteomes" id="UP000697998"/>
    </source>
</evidence>
<protein>
    <submittedName>
        <fullName evidence="1">Uncharacterized protein</fullName>
    </submittedName>
</protein>
<comment type="caution">
    <text evidence="1">The sequence shown here is derived from an EMBL/GenBank/DDBJ whole genome shotgun (WGS) entry which is preliminary data.</text>
</comment>
<sequence length="114" mass="12515">MTTEHWLPGPFPWEILIPGRKTNSYGIVTVSFSMYKWQSASTVHIPSCRQETGCKLSAAKMKTPLNAMFCGVFRVNLLTSTGSGAIAVQYFLLQEWVDPVTGLVALGGLIFRCG</sequence>